<dbReference type="GO" id="GO:0004856">
    <property type="term" value="F:D-xylulokinase activity"/>
    <property type="evidence" value="ECO:0007669"/>
    <property type="project" value="UniProtKB-UniRule"/>
</dbReference>
<keyword evidence="4" id="KW-0067">ATP-binding</keyword>
<dbReference type="SUPFAM" id="SSF53067">
    <property type="entry name" value="Actin-like ATPase domain"/>
    <property type="match status" value="2"/>
</dbReference>
<keyword evidence="2 4" id="KW-0808">Transferase</keyword>
<dbReference type="Pfam" id="PF02782">
    <property type="entry name" value="FGGY_C"/>
    <property type="match status" value="1"/>
</dbReference>
<dbReference type="InterPro" id="IPR018485">
    <property type="entry name" value="FGGY_C"/>
</dbReference>
<dbReference type="CDD" id="cd07776">
    <property type="entry name" value="ASKHA_NBD_FGGY_SpXK-like"/>
    <property type="match status" value="1"/>
</dbReference>
<accession>A0A9X6NJT8</accession>
<organism evidence="7 8">
    <name type="scientific">Hypsibius exemplaris</name>
    <name type="common">Freshwater tardigrade</name>
    <dbReference type="NCBI Taxonomy" id="2072580"/>
    <lineage>
        <taxon>Eukaryota</taxon>
        <taxon>Metazoa</taxon>
        <taxon>Ecdysozoa</taxon>
        <taxon>Tardigrada</taxon>
        <taxon>Eutardigrada</taxon>
        <taxon>Parachela</taxon>
        <taxon>Hypsibioidea</taxon>
        <taxon>Hypsibiidae</taxon>
        <taxon>Hypsibius</taxon>
    </lineage>
</organism>
<dbReference type="InterPro" id="IPR000577">
    <property type="entry name" value="Carb_kinase_FGGY"/>
</dbReference>
<dbReference type="EC" id="2.7.1.17" evidence="4"/>
<dbReference type="InterPro" id="IPR018484">
    <property type="entry name" value="FGGY_N"/>
</dbReference>
<dbReference type="GO" id="GO:0005524">
    <property type="term" value="F:ATP binding"/>
    <property type="evidence" value="ECO:0007669"/>
    <property type="project" value="UniProtKB-KW"/>
</dbReference>
<dbReference type="EMBL" id="MTYJ01000199">
    <property type="protein sequence ID" value="OWA50679.1"/>
    <property type="molecule type" value="Genomic_DNA"/>
</dbReference>
<dbReference type="PIRSF" id="PIRSF000538">
    <property type="entry name" value="GlpK"/>
    <property type="match status" value="1"/>
</dbReference>
<dbReference type="Gene3D" id="3.30.420.40">
    <property type="match status" value="2"/>
</dbReference>
<dbReference type="GO" id="GO:0005829">
    <property type="term" value="C:cytosol"/>
    <property type="evidence" value="ECO:0007669"/>
    <property type="project" value="TreeGrafter"/>
</dbReference>
<evidence type="ECO:0000256" key="3">
    <source>
        <dbReference type="ARBA" id="ARBA00022777"/>
    </source>
</evidence>
<proteinExistence type="inferred from homology"/>
<dbReference type="GO" id="GO:0042732">
    <property type="term" value="P:D-xylose metabolic process"/>
    <property type="evidence" value="ECO:0007669"/>
    <property type="project" value="UniProtKB-UniRule"/>
</dbReference>
<comment type="similarity">
    <text evidence="1 4">Belongs to the FGGY kinase family.</text>
</comment>
<evidence type="ECO:0000256" key="4">
    <source>
        <dbReference type="RuleBase" id="RU367058"/>
    </source>
</evidence>
<comment type="catalytic activity">
    <reaction evidence="4">
        <text>D-xylulose + ATP = D-xylulose 5-phosphate + ADP + H(+)</text>
        <dbReference type="Rhea" id="RHEA:10964"/>
        <dbReference type="ChEBI" id="CHEBI:15378"/>
        <dbReference type="ChEBI" id="CHEBI:17140"/>
        <dbReference type="ChEBI" id="CHEBI:30616"/>
        <dbReference type="ChEBI" id="CHEBI:57737"/>
        <dbReference type="ChEBI" id="CHEBI:456216"/>
        <dbReference type="EC" id="2.7.1.17"/>
    </reaction>
</comment>
<name>A0A9X6NJT8_HYPEX</name>
<dbReference type="FunFam" id="3.30.420.40:FF:000118">
    <property type="entry name" value="Xylulose kinase 2"/>
    <property type="match status" value="1"/>
</dbReference>
<evidence type="ECO:0000313" key="8">
    <source>
        <dbReference type="Proteomes" id="UP000192578"/>
    </source>
</evidence>
<dbReference type="PANTHER" id="PTHR10196:SF57">
    <property type="entry name" value="XYLULOSE KINASE"/>
    <property type="match status" value="1"/>
</dbReference>
<dbReference type="Pfam" id="PF00370">
    <property type="entry name" value="FGGY_N"/>
    <property type="match status" value="1"/>
</dbReference>
<reference evidence="8" key="1">
    <citation type="submission" date="2017-01" db="EMBL/GenBank/DDBJ databases">
        <title>Comparative genomics of anhydrobiosis in the tardigrade Hypsibius dujardini.</title>
        <authorList>
            <person name="Yoshida Y."/>
            <person name="Koutsovoulos G."/>
            <person name="Laetsch D."/>
            <person name="Stevens L."/>
            <person name="Kumar S."/>
            <person name="Horikawa D."/>
            <person name="Ishino K."/>
            <person name="Komine S."/>
            <person name="Tomita M."/>
            <person name="Blaxter M."/>
            <person name="Arakawa K."/>
        </authorList>
    </citation>
    <scope>NUCLEOTIDE SEQUENCE [LARGE SCALE GENOMIC DNA]</scope>
    <source>
        <strain evidence="8">Z151</strain>
    </source>
</reference>
<sequence length="539" mass="59270">MRDSLYLGLDLSTQQLKALIVGEQLEVVREETVHFDSELPEFGTQGGVCRGKRPNGEECITAPTVMWVKALDLLLQKLQRSEIPLNKIVAISGSGQQHGSVFWKSGASVAFGKHNPFKPLHEQFTGLLSVADSPVWMDSSTTAQCRKLEESVGGAEVVVSVTGSRAYERFTGPQIARLYADNEEGYDATERISLVSSFVATLFLGAYAAIDWADASGMNLMDIHRKHWDSNCLNACAPQLKHRLEKPCPPWTVLGKISKYFCQRYGFSKDCDIVACTGDNPSSLAGMNLRAGDLCISLGTSDTVFAVVTTPRPSLEGHILCSPVKEDEYMAMLCFKNGSLLREKIRLGCTDGTWEDFERKLNDTPAGNEGIMGLFFDEQEIVPHAHGIHRFDGNDEALSELSPAQEIRALVEFQAIAKRYHLQCMGFHAKPETRIFVTGGGSRNRTLLQVIANVFQCDVYTQSVTNSAAYGAACRAVHAVRGGSYFDLVHKSSGFPPVNVAVRHNASLREIYDKLTLRYGHLQALVVDRDNSGKTNGHS</sequence>
<feature type="domain" description="Carbohydrate kinase FGGY C-terminal" evidence="6">
    <location>
        <begin position="295"/>
        <end position="479"/>
    </location>
</feature>
<gene>
    <name evidence="7" type="ORF">BV898_15189</name>
</gene>
<keyword evidence="4" id="KW-0119">Carbohydrate metabolism</keyword>
<comment type="caution">
    <text evidence="7">The sequence shown here is derived from an EMBL/GenBank/DDBJ whole genome shotgun (WGS) entry which is preliminary data.</text>
</comment>
<dbReference type="GO" id="GO:0005997">
    <property type="term" value="P:xylulose metabolic process"/>
    <property type="evidence" value="ECO:0007669"/>
    <property type="project" value="UniProtKB-UniRule"/>
</dbReference>
<keyword evidence="8" id="KW-1185">Reference proteome</keyword>
<protein>
    <recommendedName>
        <fullName evidence="4">Xylulose kinase</fullName>
        <ecNumber evidence="4">2.7.1.17</ecNumber>
    </recommendedName>
</protein>
<keyword evidence="4" id="KW-0547">Nucleotide-binding</keyword>
<keyword evidence="4" id="KW-0859">Xylose metabolism</keyword>
<dbReference type="InterPro" id="IPR042024">
    <property type="entry name" value="D-XK_euk"/>
</dbReference>
<dbReference type="Proteomes" id="UP000192578">
    <property type="component" value="Unassembled WGS sequence"/>
</dbReference>
<evidence type="ECO:0000259" key="5">
    <source>
        <dbReference type="Pfam" id="PF00370"/>
    </source>
</evidence>
<dbReference type="InterPro" id="IPR043129">
    <property type="entry name" value="ATPase_NBD"/>
</dbReference>
<dbReference type="PANTHER" id="PTHR10196">
    <property type="entry name" value="SUGAR KINASE"/>
    <property type="match status" value="1"/>
</dbReference>
<comment type="function">
    <text evidence="4">Phosphorylates D-xylulose to produce D-xylulose 5-phosphate, a molecule that may play an important role in the regulation of glucose metabolism and lipogenesis.</text>
</comment>
<dbReference type="AlphaFoldDB" id="A0A9X6NJT8"/>
<evidence type="ECO:0000313" key="7">
    <source>
        <dbReference type="EMBL" id="OWA50679.1"/>
    </source>
</evidence>
<evidence type="ECO:0000256" key="1">
    <source>
        <dbReference type="ARBA" id="ARBA00009156"/>
    </source>
</evidence>
<evidence type="ECO:0000259" key="6">
    <source>
        <dbReference type="Pfam" id="PF02782"/>
    </source>
</evidence>
<evidence type="ECO:0000256" key="2">
    <source>
        <dbReference type="ARBA" id="ARBA00022679"/>
    </source>
</evidence>
<dbReference type="OrthoDB" id="1728974at2759"/>
<feature type="domain" description="Carbohydrate kinase FGGY N-terminal" evidence="5">
    <location>
        <begin position="135"/>
        <end position="286"/>
    </location>
</feature>
<keyword evidence="3 4" id="KW-0418">Kinase</keyword>